<keyword evidence="2" id="KW-0472">Membrane</keyword>
<feature type="region of interest" description="Disordered" evidence="3">
    <location>
        <begin position="232"/>
        <end position="274"/>
    </location>
</feature>
<dbReference type="OrthoDB" id="67540at2759"/>
<dbReference type="InterPro" id="IPR040096">
    <property type="entry name" value="Ric1"/>
</dbReference>
<dbReference type="Pfam" id="PF07064">
    <property type="entry name" value="RIC1"/>
    <property type="match status" value="1"/>
</dbReference>
<organism evidence="5 6">
    <name type="scientific">Laetiporus sulphureus 93-53</name>
    <dbReference type="NCBI Taxonomy" id="1314785"/>
    <lineage>
        <taxon>Eukaryota</taxon>
        <taxon>Fungi</taxon>
        <taxon>Dikarya</taxon>
        <taxon>Basidiomycota</taxon>
        <taxon>Agaricomycotina</taxon>
        <taxon>Agaricomycetes</taxon>
        <taxon>Polyporales</taxon>
        <taxon>Laetiporus</taxon>
    </lineage>
</organism>
<dbReference type="GO" id="GO:0005829">
    <property type="term" value="C:cytosol"/>
    <property type="evidence" value="ECO:0007669"/>
    <property type="project" value="TreeGrafter"/>
</dbReference>
<keyword evidence="6" id="KW-1185">Reference proteome</keyword>
<evidence type="ECO:0000259" key="4">
    <source>
        <dbReference type="Pfam" id="PF07064"/>
    </source>
</evidence>
<dbReference type="FunCoup" id="A0A165E679">
    <property type="interactions" value="135"/>
</dbReference>
<dbReference type="PANTHER" id="PTHR22746:SF10">
    <property type="entry name" value="GUANINE NUCLEOTIDE EXCHANGE FACTOR SUBUNIT RIC1"/>
    <property type="match status" value="1"/>
</dbReference>
<dbReference type="GO" id="GO:0034066">
    <property type="term" value="C:Ric1-Rgp1 guanyl-nucleotide exchange factor complex"/>
    <property type="evidence" value="ECO:0007669"/>
    <property type="project" value="InterPro"/>
</dbReference>
<dbReference type="RefSeq" id="XP_040764054.1">
    <property type="nucleotide sequence ID" value="XM_040904459.1"/>
</dbReference>
<feature type="region of interest" description="Disordered" evidence="3">
    <location>
        <begin position="282"/>
        <end position="301"/>
    </location>
</feature>
<dbReference type="SUPFAM" id="SSF82171">
    <property type="entry name" value="DPP6 N-terminal domain-like"/>
    <property type="match status" value="1"/>
</dbReference>
<dbReference type="Gene3D" id="2.130.10.10">
    <property type="entry name" value="YVTN repeat-like/Quinoprotein amine dehydrogenase"/>
    <property type="match status" value="1"/>
</dbReference>
<feature type="compositionally biased region" description="Basic and acidic residues" evidence="3">
    <location>
        <begin position="291"/>
        <end position="301"/>
    </location>
</feature>
<dbReference type="EMBL" id="KV427625">
    <property type="protein sequence ID" value="KZT06314.1"/>
    <property type="molecule type" value="Genomic_DNA"/>
</dbReference>
<feature type="domain" description="RIC1 C-terminal alpha solenoid region" evidence="4">
    <location>
        <begin position="811"/>
        <end position="993"/>
    </location>
</feature>
<sequence length="1009" mass="113130">MYFPTSAARQISSAPALPVPTEPVVCLSPSPRKSLFCTLTKSGITAWRVRPSAVLSYLSRTQTSIAEHGENVSMSWTPSAARIVIQTSCSFLVLVAVQYSPDELLYQSPLLASSAQRHFLPGPGEALPLQAVTLRLEGVVRLEGMLLSVSPRNDNIVFSTASPSSVQRIPWPGMQDDDDAYFTWMMNEEEFPWLVDPDVCVTKISNSKVIGFETWITSDGRAYFVEMYEEQEEEDGADRRSMTTVPDDFYHSRRPNDSPTRSSHPKSHLQWHGTCVHNIDPPRWIQKRRRQNPDDLKPGEYAYHEPRRAMTVAINIRFSLVATGTLTGTVEFTNFPTEEAPSPKPQVLQIPLMYAREGTGPVHSMEWSSDGYVLAVGWEKGWALWSVGGRCLAWGFGVEYEVDKEKFQDAFMYGVRDLFWVPGNFELVVLANVSPNKDDGQLFIIPFAKSATTSQHSPDNTQYAFLQMDDRVLVYRGADQPDMSVINPESDVWQHVKIPHSYLAANWPIRYSALSTDGRLIAVAGRRGLAHYSTTSGRWKLFADELQEQAFTVKGGLLWFHHVLIAAVEVANAFQIRLYSRDLELSNQNVLHREVLTSPVVILSLVDNSLLVYTADNTLYHYLIIPTAETIKLHLCGSMSFNGVIAVPGAVRLLSWMIPSAQKQLGDPVDDLAVATVLMIVGGKLVLLKPRRSGEEEVRYDMQILADRIEFCWIHLRGIGTLENSLWGYDGQGIRLWLNALHIESSTSQTAEAGVIQANVKENVNIPLEFYPLSVLMDKGIIIGVEYEAATRASLSFTMFRQVTSSHLFLNHVLLFHLENRQMKEAILFASHYEHLVYFAHALEMMLFSVVEEDATSQHDSSADDDDDVEEQPQLLPDTVDFLDHFDVALDVIVGCARKIEMTRWPRLFDIVGNPKNLFEVCLSSNRLKTAGSYLLVLHGLDQLDGDGVNGDAVRLLKSAIEVKDWQLCREILRFLQFIDETGEALRSALAEAHIIPALNGTAFVNGVH</sequence>
<dbReference type="PANTHER" id="PTHR22746">
    <property type="entry name" value="RAB6A-GEF COMPLEX PARTNER PROTEIN 1"/>
    <property type="match status" value="1"/>
</dbReference>
<dbReference type="Pfam" id="PF25440">
    <property type="entry name" value="Beta-prop_RIC1_2nd"/>
    <property type="match status" value="1"/>
</dbReference>
<dbReference type="InterPro" id="IPR015943">
    <property type="entry name" value="WD40/YVTN_repeat-like_dom_sf"/>
</dbReference>
<dbReference type="GeneID" id="63821489"/>
<accession>A0A165E679</accession>
<comment type="subcellular location">
    <subcellularLocation>
        <location evidence="1">Membrane</location>
    </subcellularLocation>
</comment>
<evidence type="ECO:0000313" key="6">
    <source>
        <dbReference type="Proteomes" id="UP000076871"/>
    </source>
</evidence>
<evidence type="ECO:0000313" key="5">
    <source>
        <dbReference type="EMBL" id="KZT06314.1"/>
    </source>
</evidence>
<gene>
    <name evidence="5" type="ORF">LAESUDRAFT_653959</name>
</gene>
<evidence type="ECO:0000256" key="3">
    <source>
        <dbReference type="SAM" id="MobiDB-lite"/>
    </source>
</evidence>
<dbReference type="GO" id="GO:0042147">
    <property type="term" value="P:retrograde transport, endosome to Golgi"/>
    <property type="evidence" value="ECO:0007669"/>
    <property type="project" value="TreeGrafter"/>
</dbReference>
<name>A0A165E679_9APHY</name>
<evidence type="ECO:0000256" key="1">
    <source>
        <dbReference type="ARBA" id="ARBA00004370"/>
    </source>
</evidence>
<dbReference type="InterPro" id="IPR009771">
    <property type="entry name" value="RIC1_C"/>
</dbReference>
<dbReference type="Proteomes" id="UP000076871">
    <property type="component" value="Unassembled WGS sequence"/>
</dbReference>
<dbReference type="GO" id="GO:0000139">
    <property type="term" value="C:Golgi membrane"/>
    <property type="evidence" value="ECO:0007669"/>
    <property type="project" value="TreeGrafter"/>
</dbReference>
<dbReference type="AlphaFoldDB" id="A0A165E679"/>
<dbReference type="InterPro" id="IPR036322">
    <property type="entry name" value="WD40_repeat_dom_sf"/>
</dbReference>
<evidence type="ECO:0000256" key="2">
    <source>
        <dbReference type="ARBA" id="ARBA00023136"/>
    </source>
</evidence>
<dbReference type="GO" id="GO:0006886">
    <property type="term" value="P:intracellular protein transport"/>
    <property type="evidence" value="ECO:0007669"/>
    <property type="project" value="InterPro"/>
</dbReference>
<dbReference type="InParanoid" id="A0A165E679"/>
<protein>
    <submittedName>
        <fullName evidence="5">RIC1-domain-containing protein</fullName>
    </submittedName>
</protein>
<proteinExistence type="predicted"/>
<dbReference type="SUPFAM" id="SSF50978">
    <property type="entry name" value="WD40 repeat-like"/>
    <property type="match status" value="1"/>
</dbReference>
<reference evidence="5 6" key="1">
    <citation type="journal article" date="2016" name="Mol. Biol. Evol.">
        <title>Comparative Genomics of Early-Diverging Mushroom-Forming Fungi Provides Insights into the Origins of Lignocellulose Decay Capabilities.</title>
        <authorList>
            <person name="Nagy L.G."/>
            <person name="Riley R."/>
            <person name="Tritt A."/>
            <person name="Adam C."/>
            <person name="Daum C."/>
            <person name="Floudas D."/>
            <person name="Sun H."/>
            <person name="Yadav J.S."/>
            <person name="Pangilinan J."/>
            <person name="Larsson K.H."/>
            <person name="Matsuura K."/>
            <person name="Barry K."/>
            <person name="Labutti K."/>
            <person name="Kuo R."/>
            <person name="Ohm R.A."/>
            <person name="Bhattacharya S.S."/>
            <person name="Shirouzu T."/>
            <person name="Yoshinaga Y."/>
            <person name="Martin F.M."/>
            <person name="Grigoriev I.V."/>
            <person name="Hibbett D.S."/>
        </authorList>
    </citation>
    <scope>NUCLEOTIDE SEQUENCE [LARGE SCALE GENOMIC DNA]</scope>
    <source>
        <strain evidence="5 6">93-53</strain>
    </source>
</reference>
<dbReference type="STRING" id="1314785.A0A165E679"/>